<dbReference type="InterPro" id="IPR014144">
    <property type="entry name" value="LigD_PE_domain"/>
</dbReference>
<dbReference type="GO" id="GO:0006310">
    <property type="term" value="P:DNA recombination"/>
    <property type="evidence" value="ECO:0007669"/>
    <property type="project" value="UniProtKB-KW"/>
</dbReference>
<dbReference type="RefSeq" id="WP_131852478.1">
    <property type="nucleotide sequence ID" value="NZ_SKFH01000020.1"/>
</dbReference>
<evidence type="ECO:0000256" key="2">
    <source>
        <dbReference type="ARBA" id="ARBA00012727"/>
    </source>
</evidence>
<dbReference type="AlphaFoldDB" id="A0A4R4DXE0"/>
<dbReference type="InterPro" id="IPR012309">
    <property type="entry name" value="DNA_ligase_ATP-dep_C"/>
</dbReference>
<dbReference type="NCBIfam" id="TIGR02778">
    <property type="entry name" value="ligD_pol"/>
    <property type="match status" value="1"/>
</dbReference>
<keyword evidence="5" id="KW-0548">Nucleotidyltransferase</keyword>
<dbReference type="Pfam" id="PF01068">
    <property type="entry name" value="DNA_ligase_A_M"/>
    <property type="match status" value="1"/>
</dbReference>
<dbReference type="EC" id="6.5.1.1" evidence="2"/>
<evidence type="ECO:0000256" key="13">
    <source>
        <dbReference type="ARBA" id="ARBA00022932"/>
    </source>
</evidence>
<gene>
    <name evidence="23" type="primary">ligD</name>
    <name evidence="23" type="ORF">E0486_12280</name>
</gene>
<keyword evidence="18" id="KW-0511">Multifunctional enzyme</keyword>
<organism evidence="23 24">
    <name type="scientific">Flaviaesturariibacter aridisoli</name>
    <dbReference type="NCBI Taxonomy" id="2545761"/>
    <lineage>
        <taxon>Bacteria</taxon>
        <taxon>Pseudomonadati</taxon>
        <taxon>Bacteroidota</taxon>
        <taxon>Chitinophagia</taxon>
        <taxon>Chitinophagales</taxon>
        <taxon>Chitinophagaceae</taxon>
        <taxon>Flaviaestuariibacter</taxon>
    </lineage>
</organism>
<dbReference type="NCBIfam" id="TIGR02779">
    <property type="entry name" value="NHEJ_ligase_lig"/>
    <property type="match status" value="1"/>
</dbReference>
<evidence type="ECO:0000256" key="21">
    <source>
        <dbReference type="SAM" id="MobiDB-lite"/>
    </source>
</evidence>
<keyword evidence="17" id="KW-0464">Manganese</keyword>
<keyword evidence="14" id="KW-0238">DNA-binding</keyword>
<dbReference type="NCBIfam" id="TIGR02777">
    <property type="entry name" value="LigD_PE_dom"/>
    <property type="match status" value="1"/>
</dbReference>
<sequence>MGLQKYKEKRHFNETPEPEGKRKSSKGALRFVVQKHDASHLHYDFRLELDGVLLSWAVPKGPSLNPADRRLAMHVEDHPFDYRTFEGIIPEGNYGAGTVIVWDEGTYEAFGLEGADRRTTEAELRRQFQAGNMKIVLEGQKLKGAYSLRRMKDERAWLLLKSRDTTASTRDITEEDRSVKSGKTITEVALANGTTPNHPEQEKATKKEAKKIAATPEDAAGTGVKVHAEKAASAPRESVAKNSKPVSKKAARKSPSLKALLGEHFALAKQAPMPQLLPPMMATLVDAPFDDPAWLYEIKWDGYRSVGYVQDGSTELISRNEKPFTEKYPPVADALRRLPFDAIFDGEIVAVDEHGRANFQLLQNWQNAPVSLRYYIFDIMWVAGYDITAVPLLQRKALLEALLPKKDEVLHYSDHVLGKGTTFFKAALKHGLEGVMGKRADSIYTVGARSADWLKIKVNQRQEVVIAGFTQPRNTRKFFGAILLGAYHNDELVYVGHSGSGFTKKSLEDLYHRMQPLATERCPFKTCPKANMPVTWVKPRLVCEIKFTEWTREGIARHPIYMGLRSDKKPKDVHIEISKKTKAMVKKAAPAKAAKTAPKKAAPKRAAVKKAAPRAKKSAPAKKTAAKPAKKSADGPARQLAAAEGTGVELTLNKHTLTLTSLDKPYWPKDGLVKRDLINYYLRMAPWILPYLKGRPESLHRHPNGISGPNFFQKDMKGKIPEWIPTHTDFSESTGKDVHYLVCNDEATLIYMANLGCIELHPWHSRTERWEYPDWCLIDLDPEGVGFDKVIETAQVVRQVCDSIGAACYPKTSGSTGIHILIPLGAKYRFEQSRQLAELIVTLVHRELPDLTSLERSPSKRPNRIYLDFLQNTETQTAAAPYSLRPKPGAPVSTPLHWEEVTAGLTPQTWHMNNVFERVQEMGDLFKPVLGKGIDLAKVLKRVESL</sequence>
<evidence type="ECO:0000256" key="1">
    <source>
        <dbReference type="ARBA" id="ARBA00001936"/>
    </source>
</evidence>
<dbReference type="InterPro" id="IPR014146">
    <property type="entry name" value="LigD_ligase_dom"/>
</dbReference>
<dbReference type="GO" id="GO:0003677">
    <property type="term" value="F:DNA binding"/>
    <property type="evidence" value="ECO:0007669"/>
    <property type="project" value="UniProtKB-KW"/>
</dbReference>
<feature type="compositionally biased region" description="Basic residues" evidence="21">
    <location>
        <begin position="597"/>
        <end position="630"/>
    </location>
</feature>
<proteinExistence type="predicted"/>
<evidence type="ECO:0000259" key="22">
    <source>
        <dbReference type="PROSITE" id="PS50160"/>
    </source>
</evidence>
<dbReference type="PANTHER" id="PTHR42705:SF2">
    <property type="entry name" value="BIFUNCTIONAL NON-HOMOLOGOUS END JOINING PROTEIN LIGD"/>
    <property type="match status" value="1"/>
</dbReference>
<comment type="catalytic activity">
    <reaction evidence="20">
        <text>ATP + (deoxyribonucleotide)n-3'-hydroxyl + 5'-phospho-(deoxyribonucleotide)m = (deoxyribonucleotide)n+m + AMP + diphosphate.</text>
        <dbReference type="EC" id="6.5.1.1"/>
    </reaction>
</comment>
<keyword evidence="9" id="KW-0227">DNA damage</keyword>
<evidence type="ECO:0000256" key="7">
    <source>
        <dbReference type="ARBA" id="ARBA00022723"/>
    </source>
</evidence>
<keyword evidence="10" id="KW-0378">Hydrolase</keyword>
<keyword evidence="8" id="KW-0547">Nucleotide-binding</keyword>
<evidence type="ECO:0000256" key="4">
    <source>
        <dbReference type="ARBA" id="ARBA00022679"/>
    </source>
</evidence>
<accession>A0A4R4DXE0</accession>
<keyword evidence="4" id="KW-0808">Transferase</keyword>
<keyword evidence="13" id="KW-0239">DNA-directed DNA polymerase</keyword>
<dbReference type="GO" id="GO:0006281">
    <property type="term" value="P:DNA repair"/>
    <property type="evidence" value="ECO:0007669"/>
    <property type="project" value="UniProtKB-KW"/>
</dbReference>
<dbReference type="GO" id="GO:0004527">
    <property type="term" value="F:exonuclease activity"/>
    <property type="evidence" value="ECO:0007669"/>
    <property type="project" value="UniProtKB-KW"/>
</dbReference>
<reference evidence="23 24" key="1">
    <citation type="submission" date="2019-03" db="EMBL/GenBank/DDBJ databases">
        <authorList>
            <person name="Kim M.K.M."/>
        </authorList>
    </citation>
    <scope>NUCLEOTIDE SEQUENCE [LARGE SCALE GENOMIC DNA]</scope>
    <source>
        <strain evidence="23 24">17J68-15</strain>
    </source>
</reference>
<dbReference type="InterPro" id="IPR012340">
    <property type="entry name" value="NA-bd_OB-fold"/>
</dbReference>
<evidence type="ECO:0000256" key="12">
    <source>
        <dbReference type="ARBA" id="ARBA00022840"/>
    </source>
</evidence>
<dbReference type="GO" id="GO:0046872">
    <property type="term" value="F:metal ion binding"/>
    <property type="evidence" value="ECO:0007669"/>
    <property type="project" value="UniProtKB-KW"/>
</dbReference>
<evidence type="ECO:0000256" key="5">
    <source>
        <dbReference type="ARBA" id="ARBA00022695"/>
    </source>
</evidence>
<keyword evidence="12" id="KW-0067">ATP-binding</keyword>
<dbReference type="OrthoDB" id="9802472at2"/>
<comment type="caution">
    <text evidence="23">The sequence shown here is derived from an EMBL/GenBank/DDBJ whole genome shotgun (WGS) entry which is preliminary data.</text>
</comment>
<dbReference type="NCBIfam" id="TIGR02776">
    <property type="entry name" value="NHEJ_ligase_prk"/>
    <property type="match status" value="1"/>
</dbReference>
<evidence type="ECO:0000256" key="10">
    <source>
        <dbReference type="ARBA" id="ARBA00022801"/>
    </source>
</evidence>
<evidence type="ECO:0000313" key="23">
    <source>
        <dbReference type="EMBL" id="TCZ69599.1"/>
    </source>
</evidence>
<dbReference type="SUPFAM" id="SSF50249">
    <property type="entry name" value="Nucleic acid-binding proteins"/>
    <property type="match status" value="1"/>
</dbReference>
<dbReference type="Gene3D" id="3.30.1490.70">
    <property type="match status" value="1"/>
</dbReference>
<keyword evidence="15" id="KW-0233">DNA recombination</keyword>
<dbReference type="Gene3D" id="2.40.50.140">
    <property type="entry name" value="Nucleic acid-binding proteins"/>
    <property type="match status" value="1"/>
</dbReference>
<evidence type="ECO:0000256" key="11">
    <source>
        <dbReference type="ARBA" id="ARBA00022839"/>
    </source>
</evidence>
<feature type="domain" description="ATP-dependent DNA ligase family profile" evidence="22">
    <location>
        <begin position="365"/>
        <end position="501"/>
    </location>
</feature>
<dbReference type="Proteomes" id="UP000295164">
    <property type="component" value="Unassembled WGS sequence"/>
</dbReference>
<dbReference type="Pfam" id="PF21686">
    <property type="entry name" value="LigD_Prim-Pol"/>
    <property type="match status" value="1"/>
</dbReference>
<dbReference type="SUPFAM" id="SSF56091">
    <property type="entry name" value="DNA ligase/mRNA capping enzyme, catalytic domain"/>
    <property type="match status" value="1"/>
</dbReference>
<evidence type="ECO:0000256" key="9">
    <source>
        <dbReference type="ARBA" id="ARBA00022763"/>
    </source>
</evidence>
<keyword evidence="6" id="KW-0540">Nuclease</keyword>
<evidence type="ECO:0000256" key="16">
    <source>
        <dbReference type="ARBA" id="ARBA00023204"/>
    </source>
</evidence>
<dbReference type="CDD" id="cd04865">
    <property type="entry name" value="LigD_Pol_like_2"/>
    <property type="match status" value="1"/>
</dbReference>
<feature type="region of interest" description="Disordered" evidence="21">
    <location>
        <begin position="584"/>
        <end position="642"/>
    </location>
</feature>
<feature type="compositionally biased region" description="Basic and acidic residues" evidence="21">
    <location>
        <begin position="11"/>
        <end position="22"/>
    </location>
</feature>
<evidence type="ECO:0000313" key="24">
    <source>
        <dbReference type="Proteomes" id="UP000295164"/>
    </source>
</evidence>
<dbReference type="CDD" id="cd07906">
    <property type="entry name" value="Adenylation_DNA_ligase_LigD_LigC"/>
    <property type="match status" value="1"/>
</dbReference>
<dbReference type="CDD" id="cd07971">
    <property type="entry name" value="OBF_DNA_ligase_LigD"/>
    <property type="match status" value="1"/>
</dbReference>
<evidence type="ECO:0000256" key="20">
    <source>
        <dbReference type="ARBA" id="ARBA00034003"/>
    </source>
</evidence>
<evidence type="ECO:0000256" key="18">
    <source>
        <dbReference type="ARBA" id="ARBA00023268"/>
    </source>
</evidence>
<dbReference type="InterPro" id="IPR012310">
    <property type="entry name" value="DNA_ligase_ATP-dep_cent"/>
</dbReference>
<evidence type="ECO:0000256" key="8">
    <source>
        <dbReference type="ARBA" id="ARBA00022741"/>
    </source>
</evidence>
<dbReference type="PROSITE" id="PS50160">
    <property type="entry name" value="DNA_LIGASE_A3"/>
    <property type="match status" value="1"/>
</dbReference>
<keyword evidence="7" id="KW-0479">Metal-binding</keyword>
<dbReference type="EMBL" id="SKFH01000020">
    <property type="protein sequence ID" value="TCZ69599.1"/>
    <property type="molecule type" value="Genomic_DNA"/>
</dbReference>
<dbReference type="GO" id="GO:0005524">
    <property type="term" value="F:ATP binding"/>
    <property type="evidence" value="ECO:0007669"/>
    <property type="project" value="UniProtKB-KW"/>
</dbReference>
<dbReference type="PANTHER" id="PTHR42705">
    <property type="entry name" value="BIFUNCTIONAL NON-HOMOLOGOUS END JOINING PROTEIN LIGD"/>
    <property type="match status" value="1"/>
</dbReference>
<name>A0A4R4DXE0_9BACT</name>
<protein>
    <recommendedName>
        <fullName evidence="2">DNA ligase (ATP)</fullName>
        <ecNumber evidence="2">6.5.1.1</ecNumber>
    </recommendedName>
    <alternativeName>
        <fullName evidence="19">NHEJ DNA polymerase</fullName>
    </alternativeName>
</protein>
<evidence type="ECO:0000256" key="6">
    <source>
        <dbReference type="ARBA" id="ARBA00022722"/>
    </source>
</evidence>
<dbReference type="GO" id="GO:0003910">
    <property type="term" value="F:DNA ligase (ATP) activity"/>
    <property type="evidence" value="ECO:0007669"/>
    <property type="project" value="UniProtKB-EC"/>
</dbReference>
<dbReference type="Pfam" id="PF13298">
    <property type="entry name" value="LigD_N"/>
    <property type="match status" value="1"/>
</dbReference>
<dbReference type="Pfam" id="PF04679">
    <property type="entry name" value="DNA_ligase_A_C"/>
    <property type="match status" value="1"/>
</dbReference>
<feature type="compositionally biased region" description="Basic and acidic residues" evidence="21">
    <location>
        <begin position="199"/>
        <end position="211"/>
    </location>
</feature>
<dbReference type="GO" id="GO:0003887">
    <property type="term" value="F:DNA-directed DNA polymerase activity"/>
    <property type="evidence" value="ECO:0007669"/>
    <property type="project" value="UniProtKB-KW"/>
</dbReference>
<dbReference type="InterPro" id="IPR014145">
    <property type="entry name" value="LigD_pol_dom"/>
</dbReference>
<dbReference type="Gene3D" id="3.90.920.10">
    <property type="entry name" value="DNA primase, PRIM domain"/>
    <property type="match status" value="1"/>
</dbReference>
<feature type="region of interest" description="Disordered" evidence="21">
    <location>
        <begin position="1"/>
        <end position="26"/>
    </location>
</feature>
<evidence type="ECO:0000256" key="3">
    <source>
        <dbReference type="ARBA" id="ARBA00022598"/>
    </source>
</evidence>
<dbReference type="InterPro" id="IPR052171">
    <property type="entry name" value="NHEJ_LigD"/>
</dbReference>
<keyword evidence="16" id="KW-0234">DNA repair</keyword>
<dbReference type="Gene3D" id="3.30.470.30">
    <property type="entry name" value="DNA ligase/mRNA capping enzyme"/>
    <property type="match status" value="1"/>
</dbReference>
<evidence type="ECO:0000256" key="19">
    <source>
        <dbReference type="ARBA" id="ARBA00029943"/>
    </source>
</evidence>
<comment type="cofactor">
    <cofactor evidence="1">
        <name>Mn(2+)</name>
        <dbReference type="ChEBI" id="CHEBI:29035"/>
    </cofactor>
</comment>
<evidence type="ECO:0000256" key="14">
    <source>
        <dbReference type="ARBA" id="ARBA00023125"/>
    </source>
</evidence>
<feature type="region of interest" description="Disordered" evidence="21">
    <location>
        <begin position="191"/>
        <end position="253"/>
    </location>
</feature>
<dbReference type="InterPro" id="IPR014143">
    <property type="entry name" value="NHEJ_ligase_prk"/>
</dbReference>
<keyword evidence="11" id="KW-0269">Exonuclease</keyword>
<keyword evidence="24" id="KW-1185">Reference proteome</keyword>
<feature type="compositionally biased region" description="Low complexity" evidence="21">
    <location>
        <begin position="586"/>
        <end position="596"/>
    </location>
</feature>
<evidence type="ECO:0000256" key="17">
    <source>
        <dbReference type="ARBA" id="ARBA00023211"/>
    </source>
</evidence>
<evidence type="ECO:0000256" key="15">
    <source>
        <dbReference type="ARBA" id="ARBA00023172"/>
    </source>
</evidence>
<keyword evidence="3 23" id="KW-0436">Ligase</keyword>